<name>A0ACC1STA1_9HYPO</name>
<protein>
    <submittedName>
        <fullName evidence="1">Uncharacterized protein</fullName>
    </submittedName>
</protein>
<organism evidence="1 2">
    <name type="scientific">Fusarium decemcellulare</name>
    <dbReference type="NCBI Taxonomy" id="57161"/>
    <lineage>
        <taxon>Eukaryota</taxon>
        <taxon>Fungi</taxon>
        <taxon>Dikarya</taxon>
        <taxon>Ascomycota</taxon>
        <taxon>Pezizomycotina</taxon>
        <taxon>Sordariomycetes</taxon>
        <taxon>Hypocreomycetidae</taxon>
        <taxon>Hypocreales</taxon>
        <taxon>Nectriaceae</taxon>
        <taxon>Fusarium</taxon>
        <taxon>Fusarium decemcellulare species complex</taxon>
    </lineage>
</organism>
<evidence type="ECO:0000313" key="2">
    <source>
        <dbReference type="Proteomes" id="UP001148629"/>
    </source>
</evidence>
<evidence type="ECO:0000313" key="1">
    <source>
        <dbReference type="EMBL" id="KAJ3545901.1"/>
    </source>
</evidence>
<keyword evidence="2" id="KW-1185">Reference proteome</keyword>
<sequence>MRASLSHTAAGLALFAFANAQSLSEELSSAIADYSTLSLFRSLLDAAPEALKQSFSEKSTDITVLIPTDDAINTYLSDSGASDISDLNEDDMETFFSYHIMVSSLKASDFEEPQGMTIPTLLKKVEFNNRSAGADLTTQFGKDAGGQVLFASPPSASGKKVKRAGEFSGPNVNLRAGLAQDVKMTAVDGSWGPKKANTYQIVDSVLLPPRKCSTTVRSIKDTRLSALDTALNKTQLWPALDHSPNVTCLAPSTQGFKNAGDPQINMDTGDLRQALLAHTLTQVTYTDHLTDGMVLGTLNDTTVRVSIKKNEIYFNNAKVVKANVLTNNGLIHILDSVIEPSDEPSTTANSKAPSDTSTETSASETSGTSSPQATDAASTLSMAYPGVFALIAWSFYDLIALIVSRGAMPHDQ</sequence>
<dbReference type="Proteomes" id="UP001148629">
    <property type="component" value="Unassembled WGS sequence"/>
</dbReference>
<reference evidence="1" key="1">
    <citation type="submission" date="2022-08" db="EMBL/GenBank/DDBJ databases">
        <title>Genome Sequence of Fusarium decemcellulare.</title>
        <authorList>
            <person name="Buettner E."/>
        </authorList>
    </citation>
    <scope>NUCLEOTIDE SEQUENCE</scope>
    <source>
        <strain evidence="1">Babe19</strain>
    </source>
</reference>
<dbReference type="EMBL" id="JANRMS010000133">
    <property type="protein sequence ID" value="KAJ3545901.1"/>
    <property type="molecule type" value="Genomic_DNA"/>
</dbReference>
<comment type="caution">
    <text evidence="1">The sequence shown here is derived from an EMBL/GenBank/DDBJ whole genome shotgun (WGS) entry which is preliminary data.</text>
</comment>
<gene>
    <name evidence="1" type="ORF">NM208_g2284</name>
</gene>
<proteinExistence type="predicted"/>
<accession>A0ACC1STA1</accession>